<proteinExistence type="predicted"/>
<dbReference type="AlphaFoldDB" id="A0AAQ3QNV1"/>
<evidence type="ECO:0008006" key="3">
    <source>
        <dbReference type="Google" id="ProtNLM"/>
    </source>
</evidence>
<evidence type="ECO:0000313" key="1">
    <source>
        <dbReference type="EMBL" id="WOL19716.1"/>
    </source>
</evidence>
<evidence type="ECO:0000313" key="2">
    <source>
        <dbReference type="Proteomes" id="UP001327560"/>
    </source>
</evidence>
<accession>A0AAQ3QNV1</accession>
<protein>
    <recommendedName>
        <fullName evidence="3">Reverse transcriptase zinc-binding domain-containing protein</fullName>
    </recommendedName>
</protein>
<sequence>MEQDKCYICNEAKDKSNHIFLSYEFAKNYWNFVERKLEIKFKSKDSWLMGSWLKEREGFDEDSKDMLKSFLAVSFWLLWKNRCQKKYEGKLQGIQSLFLNASRVAIEYNTKGGKGIGSREEKDEENFMKDNGESLMSTGGYCFLMRHGKMIQ</sequence>
<keyword evidence="2" id="KW-1185">Reference proteome</keyword>
<dbReference type="EMBL" id="CP136898">
    <property type="protein sequence ID" value="WOL19716.1"/>
    <property type="molecule type" value="Genomic_DNA"/>
</dbReference>
<reference evidence="1 2" key="1">
    <citation type="submission" date="2023-10" db="EMBL/GenBank/DDBJ databases">
        <title>Chromosome-scale genome assembly provides insights into flower coloration mechanisms of Canna indica.</title>
        <authorList>
            <person name="Li C."/>
        </authorList>
    </citation>
    <scope>NUCLEOTIDE SEQUENCE [LARGE SCALE GENOMIC DNA]</scope>
    <source>
        <tissue evidence="1">Flower</tissue>
    </source>
</reference>
<dbReference type="Proteomes" id="UP001327560">
    <property type="component" value="Chromosome 9"/>
</dbReference>
<gene>
    <name evidence="1" type="ORF">Cni_G28518</name>
</gene>
<name>A0AAQ3QNV1_9LILI</name>
<organism evidence="1 2">
    <name type="scientific">Canna indica</name>
    <name type="common">Indian-shot</name>
    <dbReference type="NCBI Taxonomy" id="4628"/>
    <lineage>
        <taxon>Eukaryota</taxon>
        <taxon>Viridiplantae</taxon>
        <taxon>Streptophyta</taxon>
        <taxon>Embryophyta</taxon>
        <taxon>Tracheophyta</taxon>
        <taxon>Spermatophyta</taxon>
        <taxon>Magnoliopsida</taxon>
        <taxon>Liliopsida</taxon>
        <taxon>Zingiberales</taxon>
        <taxon>Cannaceae</taxon>
        <taxon>Canna</taxon>
    </lineage>
</organism>